<dbReference type="RefSeq" id="WP_073259668.1">
    <property type="nucleotide sequence ID" value="NZ_FRCS01000006.1"/>
</dbReference>
<sequence length="392" mass="42552">MHTLPLAGIRILEFGGYIAVPYAGSILGSLGADVIKIERPDTGDEFRRRQDDQSLYFRQYNAGKRSLAVDLKAPAGADLVCRLLPTVDIVIENFRPGKMDRLGLGREHCVAVRPDLLYMSVTGFGESGPMALRPAYDMIGQAFGGLLATLSDRDAAQLTGTCLADLVTGLSCATGILAGLVGRAASGSAPRIDTSITEAISTLTIDAMTQLFDSGSAPHRQSRHPQAQNFCLKTSTGDFVTLHLSSSQKFWESLIDTVGRPELLTDERFATYPDRVRNYADLAKILEGEFLLRPFDAWETALIERDVPFAPVLDVADYRDHPQVEALGVIAPEVDGLALVRVPWRFDGGRPDRAPRTPRVGEHSLDVAAEVCDDAELRELTAAGVLFSPATR</sequence>
<dbReference type="InterPro" id="IPR023606">
    <property type="entry name" value="CoA-Trfase_III_dom_1_sf"/>
</dbReference>
<dbReference type="Proteomes" id="UP000184440">
    <property type="component" value="Unassembled WGS sequence"/>
</dbReference>
<dbReference type="SUPFAM" id="SSF89796">
    <property type="entry name" value="CoA-transferase family III (CaiB/BaiF)"/>
    <property type="match status" value="1"/>
</dbReference>
<dbReference type="OrthoDB" id="9797653at2"/>
<name>A0A1M7R3U2_9ACTN</name>
<evidence type="ECO:0000313" key="3">
    <source>
        <dbReference type="Proteomes" id="UP000184440"/>
    </source>
</evidence>
<dbReference type="EMBL" id="FRCS01000006">
    <property type="protein sequence ID" value="SHN39601.1"/>
    <property type="molecule type" value="Genomic_DNA"/>
</dbReference>
<dbReference type="GO" id="GO:0008410">
    <property type="term" value="F:CoA-transferase activity"/>
    <property type="evidence" value="ECO:0007669"/>
    <property type="project" value="TreeGrafter"/>
</dbReference>
<dbReference type="InterPro" id="IPR044855">
    <property type="entry name" value="CoA-Trfase_III_dom3_sf"/>
</dbReference>
<dbReference type="AlphaFoldDB" id="A0A1M7R3U2"/>
<evidence type="ECO:0000313" key="2">
    <source>
        <dbReference type="EMBL" id="SHN39601.1"/>
    </source>
</evidence>
<dbReference type="Gene3D" id="3.40.50.10540">
    <property type="entry name" value="Crotonobetainyl-coa:carnitine coa-transferase, domain 1"/>
    <property type="match status" value="1"/>
</dbReference>
<dbReference type="STRING" id="134849.SAMN05443668_106319"/>
<dbReference type="PANTHER" id="PTHR48207">
    <property type="entry name" value="SUCCINATE--HYDROXYMETHYLGLUTARATE COA-TRANSFERASE"/>
    <property type="match status" value="1"/>
</dbReference>
<gene>
    <name evidence="2" type="ORF">SAMN05443668_106319</name>
</gene>
<evidence type="ECO:0000256" key="1">
    <source>
        <dbReference type="ARBA" id="ARBA00022679"/>
    </source>
</evidence>
<proteinExistence type="predicted"/>
<organism evidence="2 3">
    <name type="scientific">Cryptosporangium aurantiacum</name>
    <dbReference type="NCBI Taxonomy" id="134849"/>
    <lineage>
        <taxon>Bacteria</taxon>
        <taxon>Bacillati</taxon>
        <taxon>Actinomycetota</taxon>
        <taxon>Actinomycetes</taxon>
        <taxon>Cryptosporangiales</taxon>
        <taxon>Cryptosporangiaceae</taxon>
        <taxon>Cryptosporangium</taxon>
    </lineage>
</organism>
<dbReference type="InterPro" id="IPR050483">
    <property type="entry name" value="CoA-transferase_III_domain"/>
</dbReference>
<reference evidence="2 3" key="1">
    <citation type="submission" date="2016-11" db="EMBL/GenBank/DDBJ databases">
        <authorList>
            <person name="Jaros S."/>
            <person name="Januszkiewicz K."/>
            <person name="Wedrychowicz H."/>
        </authorList>
    </citation>
    <scope>NUCLEOTIDE SEQUENCE [LARGE SCALE GENOMIC DNA]</scope>
    <source>
        <strain evidence="2 3">DSM 46144</strain>
    </source>
</reference>
<dbReference type="InterPro" id="IPR003673">
    <property type="entry name" value="CoA-Trfase_fam_III"/>
</dbReference>
<keyword evidence="3" id="KW-1185">Reference proteome</keyword>
<dbReference type="Pfam" id="PF02515">
    <property type="entry name" value="CoA_transf_3"/>
    <property type="match status" value="1"/>
</dbReference>
<dbReference type="PANTHER" id="PTHR48207:SF3">
    <property type="entry name" value="SUCCINATE--HYDROXYMETHYLGLUTARATE COA-TRANSFERASE"/>
    <property type="match status" value="1"/>
</dbReference>
<protein>
    <submittedName>
        <fullName evidence="2">Crotonobetainyl-CoA:carnitine CoA-transferase CaiB</fullName>
    </submittedName>
</protein>
<accession>A0A1M7R3U2</accession>
<dbReference type="Gene3D" id="3.30.1540.10">
    <property type="entry name" value="formyl-coa transferase, domain 3"/>
    <property type="match status" value="1"/>
</dbReference>
<keyword evidence="1 2" id="KW-0808">Transferase</keyword>